<feature type="compositionally biased region" description="Low complexity" evidence="4">
    <location>
        <begin position="170"/>
        <end position="181"/>
    </location>
</feature>
<feature type="region of interest" description="Disordered" evidence="4">
    <location>
        <begin position="222"/>
        <end position="298"/>
    </location>
</feature>
<feature type="domain" description="C2H2-type" evidence="5">
    <location>
        <begin position="462"/>
        <end position="482"/>
    </location>
</feature>
<feature type="compositionally biased region" description="Polar residues" evidence="4">
    <location>
        <begin position="231"/>
        <end position="248"/>
    </location>
</feature>
<dbReference type="SMART" id="SM00355">
    <property type="entry name" value="ZnF_C2H2"/>
    <property type="match status" value="4"/>
</dbReference>
<dbReference type="Proteomes" id="UP000326924">
    <property type="component" value="Unassembled WGS sequence"/>
</dbReference>
<dbReference type="OrthoDB" id="4738706at2759"/>
<dbReference type="InterPro" id="IPR013087">
    <property type="entry name" value="Znf_C2H2_type"/>
</dbReference>
<feature type="region of interest" description="Disordered" evidence="4">
    <location>
        <begin position="312"/>
        <end position="339"/>
    </location>
</feature>
<name>A0A5J5EBS4_9PEZI</name>
<feature type="compositionally biased region" description="Low complexity" evidence="4">
    <location>
        <begin position="570"/>
        <end position="584"/>
    </location>
</feature>
<dbReference type="AlphaFoldDB" id="A0A5J5EBS4"/>
<proteinExistence type="predicted"/>
<comment type="caution">
    <text evidence="6">The sequence shown here is derived from an EMBL/GenBank/DDBJ whole genome shotgun (WGS) entry which is preliminary data.</text>
</comment>
<evidence type="ECO:0000259" key="5">
    <source>
        <dbReference type="SMART" id="SM00355"/>
    </source>
</evidence>
<dbReference type="GO" id="GO:0000981">
    <property type="term" value="F:DNA-binding transcription factor activity, RNA polymerase II-specific"/>
    <property type="evidence" value="ECO:0007669"/>
    <property type="project" value="TreeGrafter"/>
</dbReference>
<feature type="region of interest" description="Disordered" evidence="4">
    <location>
        <begin position="429"/>
        <end position="454"/>
    </location>
</feature>
<feature type="domain" description="C2H2-type" evidence="5">
    <location>
        <begin position="342"/>
        <end position="361"/>
    </location>
</feature>
<keyword evidence="1" id="KW-0479">Metal-binding</keyword>
<keyword evidence="3" id="KW-0862">Zinc</keyword>
<dbReference type="EMBL" id="VXIS01000526">
    <property type="protein sequence ID" value="KAA8893012.1"/>
    <property type="molecule type" value="Genomic_DNA"/>
</dbReference>
<feature type="region of interest" description="Disordered" evidence="4">
    <location>
        <begin position="509"/>
        <end position="603"/>
    </location>
</feature>
<gene>
    <name evidence="6" type="ORF">FN846DRAFT_914591</name>
</gene>
<feature type="compositionally biased region" description="Polar residues" evidence="4">
    <location>
        <begin position="276"/>
        <end position="295"/>
    </location>
</feature>
<keyword evidence="2" id="KW-0863">Zinc-finger</keyword>
<dbReference type="InParanoid" id="A0A5J5EBS4"/>
<feature type="compositionally biased region" description="Low complexity" evidence="4">
    <location>
        <begin position="150"/>
        <end position="160"/>
    </location>
</feature>
<feature type="compositionally biased region" description="Acidic residues" evidence="4">
    <location>
        <begin position="510"/>
        <end position="545"/>
    </location>
</feature>
<evidence type="ECO:0000256" key="3">
    <source>
        <dbReference type="ARBA" id="ARBA00022833"/>
    </source>
</evidence>
<dbReference type="GO" id="GO:0008270">
    <property type="term" value="F:zinc ion binding"/>
    <property type="evidence" value="ECO:0007669"/>
    <property type="project" value="UniProtKB-KW"/>
</dbReference>
<evidence type="ECO:0000256" key="2">
    <source>
        <dbReference type="ARBA" id="ARBA00022771"/>
    </source>
</evidence>
<feature type="domain" description="C2H2-type" evidence="5">
    <location>
        <begin position="367"/>
        <end position="394"/>
    </location>
</feature>
<evidence type="ECO:0000256" key="4">
    <source>
        <dbReference type="SAM" id="MobiDB-lite"/>
    </source>
</evidence>
<dbReference type="PANTHER" id="PTHR23235:SF120">
    <property type="entry name" value="KRUPPEL-LIKE FACTOR 15"/>
    <property type="match status" value="1"/>
</dbReference>
<feature type="region of interest" description="Disordered" evidence="4">
    <location>
        <begin position="141"/>
        <end position="185"/>
    </location>
</feature>
<dbReference type="Gene3D" id="3.30.160.60">
    <property type="entry name" value="Classic Zinc Finger"/>
    <property type="match status" value="1"/>
</dbReference>
<feature type="compositionally biased region" description="Basic residues" evidence="4">
    <location>
        <begin position="585"/>
        <end position="596"/>
    </location>
</feature>
<evidence type="ECO:0000313" key="7">
    <source>
        <dbReference type="Proteomes" id="UP000326924"/>
    </source>
</evidence>
<evidence type="ECO:0000313" key="6">
    <source>
        <dbReference type="EMBL" id="KAA8893012.1"/>
    </source>
</evidence>
<feature type="domain" description="C2H2-type" evidence="5">
    <location>
        <begin position="399"/>
        <end position="429"/>
    </location>
</feature>
<protein>
    <recommendedName>
        <fullName evidence="5">C2H2-type domain-containing protein</fullName>
    </recommendedName>
</protein>
<accession>A0A5J5EBS4</accession>
<dbReference type="GO" id="GO:0000978">
    <property type="term" value="F:RNA polymerase II cis-regulatory region sequence-specific DNA binding"/>
    <property type="evidence" value="ECO:0007669"/>
    <property type="project" value="TreeGrafter"/>
</dbReference>
<reference evidence="6 7" key="1">
    <citation type="submission" date="2019-09" db="EMBL/GenBank/DDBJ databases">
        <title>Draft genome of the ectomycorrhizal ascomycete Sphaerosporella brunnea.</title>
        <authorList>
            <consortium name="DOE Joint Genome Institute"/>
            <person name="Benucci G.M."/>
            <person name="Marozzi G."/>
            <person name="Antonielli L."/>
            <person name="Sanchez S."/>
            <person name="Marco P."/>
            <person name="Wang X."/>
            <person name="Falini L.B."/>
            <person name="Barry K."/>
            <person name="Haridas S."/>
            <person name="Lipzen A."/>
            <person name="Labutti K."/>
            <person name="Grigoriev I.V."/>
            <person name="Murat C."/>
            <person name="Martin F."/>
            <person name="Albertini E."/>
            <person name="Donnini D."/>
            <person name="Bonito G."/>
        </authorList>
    </citation>
    <scope>NUCLEOTIDE SEQUENCE [LARGE SCALE GENOMIC DNA]</scope>
    <source>
        <strain evidence="6 7">Sb_GMNB300</strain>
    </source>
</reference>
<sequence length="675" mass="74155">MATPHTLPPPATSESEQFGDFVLFEDPAIYATSYRSFSHPSSNIFHSVVGDVAFPDILGETNISMDDLHQDNVSKQYYALGTSSMGGELPAASSAPGYESHQALGSFSSADIPRTSYMSAPLSSAPDVLIHPPTLPFLSSQYNPHGEYRSTSASPATSAGGFEGSGSGLSGSEPGSLGNSPYNPPIGVEEHLRSFAMMEPGVSFAGIDPSLVSISTPVEPMSAGSPYGGSPNWNPMHSPPQMTSNPSSPDFRRQPSGRLSPVGHPYGRQFPYPQRRPSTGSVHSRASMGSPSLNTLDHDDIYAASNDMVRYAPSRSPSQRSNASIRRSPDSATGNGKDTKDTLCTECNKCFRDLRAHQLTHMLERPEKCPIATCEYSKKGFARKYDCQRHTLTHYKGTMVCGFCPGSGSAMEKSFNRADVFKRHLMAVHNVEQTPPNGRQKKTSSKGKGPQTEDYNDTYASGKCSTCDITFATAQQFYEHLDDCVLSKVVEEEPAAAANERNLAQIKLEELEEDYALEPRMDDEDEDEEDEFGEVDEMEDDEDKDETYVGTSSKQNKRRALNTRSKTDSRGSGSRPGDRSLITKPTKRTRRKKKHFPAGWGAPPEQMVTRRRCLMVYDGPKMLCKDEMMMNTEWEVRAEHGMSDLDYWSIRRAQAFLDAAPSRGGDALPIMAEVR</sequence>
<evidence type="ECO:0000256" key="1">
    <source>
        <dbReference type="ARBA" id="ARBA00022723"/>
    </source>
</evidence>
<organism evidence="6 7">
    <name type="scientific">Sphaerosporella brunnea</name>
    <dbReference type="NCBI Taxonomy" id="1250544"/>
    <lineage>
        <taxon>Eukaryota</taxon>
        <taxon>Fungi</taxon>
        <taxon>Dikarya</taxon>
        <taxon>Ascomycota</taxon>
        <taxon>Pezizomycotina</taxon>
        <taxon>Pezizomycetes</taxon>
        <taxon>Pezizales</taxon>
        <taxon>Pyronemataceae</taxon>
        <taxon>Sphaerosporella</taxon>
    </lineage>
</organism>
<dbReference type="PANTHER" id="PTHR23235">
    <property type="entry name" value="KRUEPPEL-LIKE TRANSCRIPTION FACTOR"/>
    <property type="match status" value="1"/>
</dbReference>
<feature type="compositionally biased region" description="Polar residues" evidence="4">
    <location>
        <begin position="315"/>
        <end position="336"/>
    </location>
</feature>
<keyword evidence="7" id="KW-1185">Reference proteome</keyword>